<feature type="transmembrane region" description="Helical" evidence="5">
    <location>
        <begin position="65"/>
        <end position="85"/>
    </location>
</feature>
<protein>
    <submittedName>
        <fullName evidence="7">Uncharacterized membrane protein YckC, RDD family</fullName>
    </submittedName>
</protein>
<accession>A0A1H5SQZ7</accession>
<comment type="subcellular location">
    <subcellularLocation>
        <location evidence="1">Membrane</location>
        <topology evidence="1">Multi-pass membrane protein</topology>
    </subcellularLocation>
</comment>
<keyword evidence="2 5" id="KW-0812">Transmembrane</keyword>
<keyword evidence="3 5" id="KW-1133">Transmembrane helix</keyword>
<evidence type="ECO:0000256" key="5">
    <source>
        <dbReference type="SAM" id="Phobius"/>
    </source>
</evidence>
<dbReference type="EMBL" id="FNUS01000001">
    <property type="protein sequence ID" value="SEF52979.1"/>
    <property type="molecule type" value="Genomic_DNA"/>
</dbReference>
<organism evidence="7 8">
    <name type="scientific">Halpernia humi</name>
    <dbReference type="NCBI Taxonomy" id="493375"/>
    <lineage>
        <taxon>Bacteria</taxon>
        <taxon>Pseudomonadati</taxon>
        <taxon>Bacteroidota</taxon>
        <taxon>Flavobacteriia</taxon>
        <taxon>Flavobacteriales</taxon>
        <taxon>Weeksellaceae</taxon>
        <taxon>Chryseobacterium group</taxon>
        <taxon>Halpernia</taxon>
    </lineage>
</organism>
<feature type="transmembrane region" description="Helical" evidence="5">
    <location>
        <begin position="20"/>
        <end position="45"/>
    </location>
</feature>
<name>A0A1H5SQZ7_9FLAO</name>
<dbReference type="PANTHER" id="PTHR38480:SF1">
    <property type="entry name" value="SLR0254 PROTEIN"/>
    <property type="match status" value="1"/>
</dbReference>
<dbReference type="AlphaFoldDB" id="A0A1H5SQZ7"/>
<evidence type="ECO:0000313" key="8">
    <source>
        <dbReference type="Proteomes" id="UP000236738"/>
    </source>
</evidence>
<evidence type="ECO:0000313" key="7">
    <source>
        <dbReference type="EMBL" id="SEF52979.1"/>
    </source>
</evidence>
<keyword evidence="4 5" id="KW-0472">Membrane</keyword>
<dbReference type="Proteomes" id="UP000236738">
    <property type="component" value="Unassembled WGS sequence"/>
</dbReference>
<dbReference type="InterPro" id="IPR010432">
    <property type="entry name" value="RDD"/>
</dbReference>
<evidence type="ECO:0000256" key="2">
    <source>
        <dbReference type="ARBA" id="ARBA00022692"/>
    </source>
</evidence>
<evidence type="ECO:0000256" key="1">
    <source>
        <dbReference type="ARBA" id="ARBA00004141"/>
    </source>
</evidence>
<evidence type="ECO:0000259" key="6">
    <source>
        <dbReference type="Pfam" id="PF06271"/>
    </source>
</evidence>
<evidence type="ECO:0000256" key="3">
    <source>
        <dbReference type="ARBA" id="ARBA00022989"/>
    </source>
</evidence>
<feature type="domain" description="RDD" evidence="6">
    <location>
        <begin position="16"/>
        <end position="129"/>
    </location>
</feature>
<keyword evidence="8" id="KW-1185">Reference proteome</keyword>
<gene>
    <name evidence="7" type="ORF">SAMN05421847_0239</name>
</gene>
<dbReference type="RefSeq" id="WP_103912289.1">
    <property type="nucleotide sequence ID" value="NZ_FNUS01000001.1"/>
</dbReference>
<dbReference type="GO" id="GO:0016020">
    <property type="term" value="C:membrane"/>
    <property type="evidence" value="ECO:0007669"/>
    <property type="project" value="UniProtKB-SubCell"/>
</dbReference>
<dbReference type="Pfam" id="PF06271">
    <property type="entry name" value="RDD"/>
    <property type="match status" value="1"/>
</dbReference>
<evidence type="ECO:0000256" key="4">
    <source>
        <dbReference type="ARBA" id="ARBA00023136"/>
    </source>
</evidence>
<proteinExistence type="predicted"/>
<sequence>MAKLLKIVHDNKAEKGLRFLNLIIDYAFCYIILIIILGISAFLYSFLSGRDLREIGSILSNVNEYLDRFITFVAYLLSMFLLEYFTKGRSLGKFITGTMVVRTDGRNLTIKDYFLRNISRGIPFDAFSFLGNNGWHDSFTDTRVVKKKAYEEAQAQQADLDNLGKRN</sequence>
<dbReference type="OrthoDB" id="762068at2"/>
<reference evidence="8" key="1">
    <citation type="submission" date="2016-10" db="EMBL/GenBank/DDBJ databases">
        <authorList>
            <person name="Varghese N."/>
            <person name="Submissions S."/>
        </authorList>
    </citation>
    <scope>NUCLEOTIDE SEQUENCE [LARGE SCALE GENOMIC DNA]</scope>
    <source>
        <strain evidence="8">DSM 21580</strain>
    </source>
</reference>
<dbReference type="PANTHER" id="PTHR38480">
    <property type="entry name" value="SLR0254 PROTEIN"/>
    <property type="match status" value="1"/>
</dbReference>